<protein>
    <submittedName>
        <fullName evidence="2">Uncharacterized protein</fullName>
    </submittedName>
</protein>
<dbReference type="Proteomes" id="UP000600946">
    <property type="component" value="Unassembled WGS sequence"/>
</dbReference>
<proteinExistence type="predicted"/>
<dbReference type="EMBL" id="BMUU01000001">
    <property type="protein sequence ID" value="GGY17035.1"/>
    <property type="molecule type" value="Genomic_DNA"/>
</dbReference>
<evidence type="ECO:0000313" key="3">
    <source>
        <dbReference type="Proteomes" id="UP000600946"/>
    </source>
</evidence>
<feature type="compositionally biased region" description="Pro residues" evidence="1">
    <location>
        <begin position="23"/>
        <end position="34"/>
    </location>
</feature>
<organism evidence="2 3">
    <name type="scientific">Streptomyces xanthochromogenes</name>
    <dbReference type="NCBI Taxonomy" id="67384"/>
    <lineage>
        <taxon>Bacteria</taxon>
        <taxon>Bacillati</taxon>
        <taxon>Actinomycetota</taxon>
        <taxon>Actinomycetes</taxon>
        <taxon>Kitasatosporales</taxon>
        <taxon>Streptomycetaceae</taxon>
        <taxon>Streptomyces</taxon>
    </lineage>
</organism>
<evidence type="ECO:0000256" key="1">
    <source>
        <dbReference type="SAM" id="MobiDB-lite"/>
    </source>
</evidence>
<evidence type="ECO:0000313" key="2">
    <source>
        <dbReference type="EMBL" id="GGY17035.1"/>
    </source>
</evidence>
<gene>
    <name evidence="2" type="ORF">GCM10010326_06560</name>
</gene>
<accession>A0ABQ2ZL16</accession>
<comment type="caution">
    <text evidence="2">The sequence shown here is derived from an EMBL/GenBank/DDBJ whole genome shotgun (WGS) entry which is preliminary data.</text>
</comment>
<reference evidence="3" key="1">
    <citation type="journal article" date="2019" name="Int. J. Syst. Evol. Microbiol.">
        <title>The Global Catalogue of Microorganisms (GCM) 10K type strain sequencing project: providing services to taxonomists for standard genome sequencing and annotation.</title>
        <authorList>
            <consortium name="The Broad Institute Genomics Platform"/>
            <consortium name="The Broad Institute Genome Sequencing Center for Infectious Disease"/>
            <person name="Wu L."/>
            <person name="Ma J."/>
        </authorList>
    </citation>
    <scope>NUCLEOTIDE SEQUENCE [LARGE SCALE GENOMIC DNA]</scope>
    <source>
        <strain evidence="3">JCM 4594</strain>
    </source>
</reference>
<feature type="region of interest" description="Disordered" evidence="1">
    <location>
        <begin position="1"/>
        <end position="39"/>
    </location>
</feature>
<sequence length="118" mass="12220">MSLTLWPAPWGRNEIPPHRPGRPDPPTGAGPPGRPWDEECRQAGPVVGQRMPLTRTALTSVAIAALTSLALAGAADAHPAAPNDDDNCAGTGVHVGLCQVLAEQHVLSGNNQQVGSRP</sequence>
<keyword evidence="3" id="KW-1185">Reference proteome</keyword>
<name>A0ABQ2ZL16_9ACTN</name>